<proteinExistence type="predicted"/>
<protein>
    <recommendedName>
        <fullName evidence="3">Transposase</fullName>
    </recommendedName>
</protein>
<gene>
    <name evidence="1" type="ORF">ACEG43_22930</name>
</gene>
<sequence>MLALDGTLLAVPDSTVNNDAFGKSGAQRSPMGYPQARVVAVAECSLARIEANKHSKATGTVKADCPRKIRSCITGYGSNALGEPSSRRRLPVVVTLNHRWHDH</sequence>
<organism evidence="1 2">
    <name type="scientific">Streptomyces aureus</name>
    <dbReference type="NCBI Taxonomy" id="193461"/>
    <lineage>
        <taxon>Bacteria</taxon>
        <taxon>Bacillati</taxon>
        <taxon>Actinomycetota</taxon>
        <taxon>Actinomycetes</taxon>
        <taxon>Kitasatosporales</taxon>
        <taxon>Streptomycetaceae</taxon>
        <taxon>Streptomyces</taxon>
    </lineage>
</organism>
<accession>A0ABV4SMX2</accession>
<dbReference type="Proteomes" id="UP001571476">
    <property type="component" value="Unassembled WGS sequence"/>
</dbReference>
<name>A0ABV4SMX2_9ACTN</name>
<dbReference type="RefSeq" id="WP_372563931.1">
    <property type="nucleotide sequence ID" value="NZ_JBGOSP010000011.1"/>
</dbReference>
<evidence type="ECO:0000313" key="1">
    <source>
        <dbReference type="EMBL" id="MFA3838999.1"/>
    </source>
</evidence>
<dbReference type="EMBL" id="JBGOSP010000011">
    <property type="protein sequence ID" value="MFA3838999.1"/>
    <property type="molecule type" value="Genomic_DNA"/>
</dbReference>
<reference evidence="1 2" key="1">
    <citation type="submission" date="2024-08" db="EMBL/GenBank/DDBJ databases">
        <title>Genome sequence of Streptomyces aureus CACIA-1.46HGO.</title>
        <authorList>
            <person name="Evangelista-Martinez Z."/>
        </authorList>
    </citation>
    <scope>NUCLEOTIDE SEQUENCE [LARGE SCALE GENOMIC DNA]</scope>
    <source>
        <strain evidence="1 2">CACIA-1.46HGO</strain>
    </source>
</reference>
<keyword evidence="2" id="KW-1185">Reference proteome</keyword>
<comment type="caution">
    <text evidence="1">The sequence shown here is derived from an EMBL/GenBank/DDBJ whole genome shotgun (WGS) entry which is preliminary data.</text>
</comment>
<evidence type="ECO:0000313" key="2">
    <source>
        <dbReference type="Proteomes" id="UP001571476"/>
    </source>
</evidence>
<evidence type="ECO:0008006" key="3">
    <source>
        <dbReference type="Google" id="ProtNLM"/>
    </source>
</evidence>